<evidence type="ECO:0000256" key="1">
    <source>
        <dbReference type="SAM" id="SignalP"/>
    </source>
</evidence>
<dbReference type="VEuPathDB" id="AmoebaDB:FDP41_007627"/>
<gene>
    <name evidence="2" type="ORF">FDP41_007627</name>
</gene>
<comment type="caution">
    <text evidence="2">The sequence shown here is derived from an EMBL/GenBank/DDBJ whole genome shotgun (WGS) entry which is preliminary data.</text>
</comment>
<evidence type="ECO:0000313" key="3">
    <source>
        <dbReference type="Proteomes" id="UP000444721"/>
    </source>
</evidence>
<dbReference type="Proteomes" id="UP000444721">
    <property type="component" value="Unassembled WGS sequence"/>
</dbReference>
<dbReference type="VEuPathDB" id="AmoebaDB:NfTy_007060"/>
<dbReference type="EMBL" id="VFQX01000004">
    <property type="protein sequence ID" value="KAF0983712.1"/>
    <property type="molecule type" value="Genomic_DNA"/>
</dbReference>
<dbReference type="GeneID" id="68114845"/>
<dbReference type="AlphaFoldDB" id="A0A6A5C9R1"/>
<dbReference type="VEuPathDB" id="AmoebaDB:NF0015910"/>
<proteinExistence type="predicted"/>
<protein>
    <submittedName>
        <fullName evidence="2">Uncharacterized protein</fullName>
    </submittedName>
</protein>
<reference evidence="2 3" key="1">
    <citation type="journal article" date="2019" name="Sci. Rep.">
        <title>Nanopore sequencing improves the draft genome of the human pathogenic amoeba Naegleria fowleri.</title>
        <authorList>
            <person name="Liechti N."/>
            <person name="Schurch N."/>
            <person name="Bruggmann R."/>
            <person name="Wittwer M."/>
        </authorList>
    </citation>
    <scope>NUCLEOTIDE SEQUENCE [LARGE SCALE GENOMIC DNA]</scope>
    <source>
        <strain evidence="2 3">ATCC 30894</strain>
    </source>
</reference>
<feature type="chain" id="PRO_5025416131" evidence="1">
    <location>
        <begin position="29"/>
        <end position="237"/>
    </location>
</feature>
<keyword evidence="1" id="KW-0732">Signal</keyword>
<keyword evidence="3" id="KW-1185">Reference proteome</keyword>
<feature type="signal peptide" evidence="1">
    <location>
        <begin position="1"/>
        <end position="28"/>
    </location>
</feature>
<sequence length="237" mass="27838">MAAFGTMMDWCFLLLLFVCLSYCGSCYCERSQTIIDANKHKLSPPLWGGSDSFRVLVNLTNPSPVSKWMFAYYHSSALKAERYEHFPPQYDEMCMGLPNVSPDQQCNVIFSYNGWSYLQLPQLQMCCKCENTFGAVRGDWLMENSTFAGYVRDERTGYDTQHWTKWGQYLNHYYCTNDDKRMPIRFNELWGPQHILKQWDFLVESYKVGEFDYKKLLGPPENCENLCMSDVCKAYRR</sequence>
<dbReference type="OrthoDB" id="10267377at2759"/>
<name>A0A6A5C9R1_NAEFO</name>
<dbReference type="RefSeq" id="XP_044568425.1">
    <property type="nucleotide sequence ID" value="XM_044711392.1"/>
</dbReference>
<organism evidence="2 3">
    <name type="scientific">Naegleria fowleri</name>
    <name type="common">Brain eating amoeba</name>
    <dbReference type="NCBI Taxonomy" id="5763"/>
    <lineage>
        <taxon>Eukaryota</taxon>
        <taxon>Discoba</taxon>
        <taxon>Heterolobosea</taxon>
        <taxon>Tetramitia</taxon>
        <taxon>Eutetramitia</taxon>
        <taxon>Vahlkampfiidae</taxon>
        <taxon>Naegleria</taxon>
    </lineage>
</organism>
<evidence type="ECO:0000313" key="2">
    <source>
        <dbReference type="EMBL" id="KAF0983712.1"/>
    </source>
</evidence>
<accession>A0A6A5C9R1</accession>